<dbReference type="RefSeq" id="WP_109931623.1">
    <property type="nucleotide sequence ID" value="NZ_QGNY01000007.1"/>
</dbReference>
<dbReference type="AlphaFoldDB" id="A0A317EWP5"/>
<feature type="modified residue" description="4-aspartylphosphate" evidence="2">
    <location>
        <position position="53"/>
    </location>
</feature>
<gene>
    <name evidence="4" type="ORF">DF947_18330</name>
</gene>
<dbReference type="SMART" id="SM00448">
    <property type="entry name" value="REC"/>
    <property type="match status" value="1"/>
</dbReference>
<dbReference type="InterPro" id="IPR001789">
    <property type="entry name" value="Sig_transdc_resp-reg_receiver"/>
</dbReference>
<dbReference type="InterPro" id="IPR011006">
    <property type="entry name" value="CheY-like_superfamily"/>
</dbReference>
<proteinExistence type="predicted"/>
<organism evidence="4 5">
    <name type="scientific">Pedobacter paludis</name>
    <dbReference type="NCBI Taxonomy" id="2203212"/>
    <lineage>
        <taxon>Bacteria</taxon>
        <taxon>Pseudomonadati</taxon>
        <taxon>Bacteroidota</taxon>
        <taxon>Sphingobacteriia</taxon>
        <taxon>Sphingobacteriales</taxon>
        <taxon>Sphingobacteriaceae</taxon>
        <taxon>Pedobacter</taxon>
    </lineage>
</organism>
<evidence type="ECO:0000259" key="3">
    <source>
        <dbReference type="PROSITE" id="PS50110"/>
    </source>
</evidence>
<evidence type="ECO:0000313" key="5">
    <source>
        <dbReference type="Proteomes" id="UP000245391"/>
    </source>
</evidence>
<dbReference type="OrthoDB" id="677887at2"/>
<evidence type="ECO:0000313" key="4">
    <source>
        <dbReference type="EMBL" id="PWS30383.1"/>
    </source>
</evidence>
<feature type="domain" description="Response regulatory" evidence="3">
    <location>
        <begin position="4"/>
        <end position="119"/>
    </location>
</feature>
<keyword evidence="5" id="KW-1185">Reference proteome</keyword>
<dbReference type="PANTHER" id="PTHR44591">
    <property type="entry name" value="STRESS RESPONSE REGULATOR PROTEIN 1"/>
    <property type="match status" value="1"/>
</dbReference>
<comment type="caution">
    <text evidence="4">The sequence shown here is derived from an EMBL/GenBank/DDBJ whole genome shotgun (WGS) entry which is preliminary data.</text>
</comment>
<evidence type="ECO:0000256" key="1">
    <source>
        <dbReference type="ARBA" id="ARBA00022553"/>
    </source>
</evidence>
<sequence length="119" mass="13279">MEKKILVIDDNADILELVTMILELDGFEVVSSKNGLETESLVAEHKPDAILLDVLLGNVDGRYLCHLVKSNSETSHIPVIMISASHAARSIQEGYCQPDDFVSKPFDIDDLVFRIRKLL</sequence>
<dbReference type="Pfam" id="PF00072">
    <property type="entry name" value="Response_reg"/>
    <property type="match status" value="1"/>
</dbReference>
<accession>A0A317EWP5</accession>
<dbReference type="Proteomes" id="UP000245391">
    <property type="component" value="Unassembled WGS sequence"/>
</dbReference>
<name>A0A317EWP5_9SPHI</name>
<dbReference type="InterPro" id="IPR050595">
    <property type="entry name" value="Bact_response_regulator"/>
</dbReference>
<keyword evidence="1 2" id="KW-0597">Phosphoprotein</keyword>
<dbReference type="Gene3D" id="3.40.50.2300">
    <property type="match status" value="1"/>
</dbReference>
<dbReference type="SUPFAM" id="SSF52172">
    <property type="entry name" value="CheY-like"/>
    <property type="match status" value="1"/>
</dbReference>
<dbReference type="EMBL" id="QGNY01000007">
    <property type="protein sequence ID" value="PWS30383.1"/>
    <property type="molecule type" value="Genomic_DNA"/>
</dbReference>
<dbReference type="PANTHER" id="PTHR44591:SF3">
    <property type="entry name" value="RESPONSE REGULATORY DOMAIN-CONTAINING PROTEIN"/>
    <property type="match status" value="1"/>
</dbReference>
<reference evidence="5" key="1">
    <citation type="submission" date="2018-05" db="EMBL/GenBank/DDBJ databases">
        <title>Pedobacter paludis sp. nov., isolated from wetland soil.</title>
        <authorList>
            <person name="Zhang Y."/>
        </authorList>
    </citation>
    <scope>NUCLEOTIDE SEQUENCE [LARGE SCALE GENOMIC DNA]</scope>
    <source>
        <strain evidence="5">R-8</strain>
    </source>
</reference>
<protein>
    <submittedName>
        <fullName evidence="4">Response regulator</fullName>
    </submittedName>
</protein>
<evidence type="ECO:0000256" key="2">
    <source>
        <dbReference type="PROSITE-ProRule" id="PRU00169"/>
    </source>
</evidence>
<dbReference type="GO" id="GO:0000160">
    <property type="term" value="P:phosphorelay signal transduction system"/>
    <property type="evidence" value="ECO:0007669"/>
    <property type="project" value="InterPro"/>
</dbReference>
<dbReference type="PROSITE" id="PS50110">
    <property type="entry name" value="RESPONSE_REGULATORY"/>
    <property type="match status" value="1"/>
</dbReference>